<keyword evidence="5 7" id="KW-0378">Hydrolase</keyword>
<feature type="region of interest" description="Disordered" evidence="8">
    <location>
        <begin position="263"/>
        <end position="291"/>
    </location>
</feature>
<keyword evidence="6 7" id="KW-0788">Thiol protease</keyword>
<feature type="domain" description="UCH catalytic" evidence="9">
    <location>
        <begin position="110"/>
        <end position="367"/>
    </location>
</feature>
<dbReference type="EMBL" id="JAPEUV010000010">
    <property type="protein sequence ID" value="KAJ4341615.1"/>
    <property type="molecule type" value="Genomic_DNA"/>
</dbReference>
<proteinExistence type="inferred from homology"/>
<comment type="catalytic activity">
    <reaction evidence="1 7">
        <text>Thiol-dependent hydrolysis of ester, thioester, amide, peptide and isopeptide bonds formed by the C-terminal Gly of ubiquitin (a 76-residue protein attached to proteins as an intracellular targeting signal).</text>
        <dbReference type="EC" id="3.4.19.12"/>
    </reaction>
</comment>
<organism evidence="10 11">
    <name type="scientific">Didymella glomerata</name>
    <dbReference type="NCBI Taxonomy" id="749621"/>
    <lineage>
        <taxon>Eukaryota</taxon>
        <taxon>Fungi</taxon>
        <taxon>Dikarya</taxon>
        <taxon>Ascomycota</taxon>
        <taxon>Pezizomycotina</taxon>
        <taxon>Dothideomycetes</taxon>
        <taxon>Pleosporomycetidae</taxon>
        <taxon>Pleosporales</taxon>
        <taxon>Pleosporineae</taxon>
        <taxon>Didymellaceae</taxon>
        <taxon>Didymella</taxon>
    </lineage>
</organism>
<comment type="caution">
    <text evidence="10">The sequence shown here is derived from an EMBL/GenBank/DDBJ whole genome shotgun (WGS) entry which is preliminary data.</text>
</comment>
<evidence type="ECO:0000256" key="2">
    <source>
        <dbReference type="ARBA" id="ARBA00012759"/>
    </source>
</evidence>
<evidence type="ECO:0000313" key="10">
    <source>
        <dbReference type="EMBL" id="KAJ4341615.1"/>
    </source>
</evidence>
<evidence type="ECO:0000259" key="9">
    <source>
        <dbReference type="PROSITE" id="PS52048"/>
    </source>
</evidence>
<feature type="region of interest" description="Disordered" evidence="8">
    <location>
        <begin position="1"/>
        <end position="83"/>
    </location>
</feature>
<evidence type="ECO:0000256" key="4">
    <source>
        <dbReference type="ARBA" id="ARBA00022786"/>
    </source>
</evidence>
<dbReference type="GO" id="GO:0004843">
    <property type="term" value="F:cysteine-type deubiquitinase activity"/>
    <property type="evidence" value="ECO:0007669"/>
    <property type="project" value="UniProtKB-UniRule"/>
</dbReference>
<dbReference type="AlphaFoldDB" id="A0A9W8X766"/>
<name>A0A9W8X766_9PLEO</name>
<dbReference type="SUPFAM" id="SSF54001">
    <property type="entry name" value="Cysteine proteinases"/>
    <property type="match status" value="1"/>
</dbReference>
<dbReference type="InterPro" id="IPR038765">
    <property type="entry name" value="Papain-like_cys_pep_sf"/>
</dbReference>
<evidence type="ECO:0000256" key="3">
    <source>
        <dbReference type="ARBA" id="ARBA00022670"/>
    </source>
</evidence>
<keyword evidence="3 7" id="KW-0645">Protease</keyword>
<dbReference type="GO" id="GO:0005737">
    <property type="term" value="C:cytoplasm"/>
    <property type="evidence" value="ECO:0007669"/>
    <property type="project" value="TreeGrafter"/>
</dbReference>
<accession>A0A9W8X766</accession>
<comment type="similarity">
    <text evidence="7">Belongs to the peptidase C12 family.</text>
</comment>
<evidence type="ECO:0000256" key="8">
    <source>
        <dbReference type="SAM" id="MobiDB-lite"/>
    </source>
</evidence>
<keyword evidence="11" id="KW-1185">Reference proteome</keyword>
<dbReference type="PANTHER" id="PTHR10589">
    <property type="entry name" value="UBIQUITIN CARBOXYL-TERMINAL HYDROLASE"/>
    <property type="match status" value="1"/>
</dbReference>
<dbReference type="FunFam" id="3.40.532.10:FF:000010">
    <property type="entry name" value="Ubiquitin carboxyl-terminal hydrolase"/>
    <property type="match status" value="1"/>
</dbReference>
<gene>
    <name evidence="10" type="ORF">N0V87_001630</name>
</gene>
<evidence type="ECO:0000256" key="6">
    <source>
        <dbReference type="ARBA" id="ARBA00022807"/>
    </source>
</evidence>
<dbReference type="EC" id="3.4.19.12" evidence="2 7"/>
<dbReference type="PANTHER" id="PTHR10589:SF29">
    <property type="entry name" value="UBIQUITIN CARBOXYL-TERMINAL HYDROLASE"/>
    <property type="match status" value="1"/>
</dbReference>
<dbReference type="PROSITE" id="PS52048">
    <property type="entry name" value="UCH_DOMAIN"/>
    <property type="match status" value="1"/>
</dbReference>
<feature type="active site" description="Nucleophile" evidence="7">
    <location>
        <position position="192"/>
    </location>
</feature>
<feature type="compositionally biased region" description="Basic and acidic residues" evidence="8">
    <location>
        <begin position="25"/>
        <end position="37"/>
    </location>
</feature>
<evidence type="ECO:0000256" key="5">
    <source>
        <dbReference type="ARBA" id="ARBA00022801"/>
    </source>
</evidence>
<evidence type="ECO:0000256" key="1">
    <source>
        <dbReference type="ARBA" id="ARBA00000707"/>
    </source>
</evidence>
<reference evidence="10" key="1">
    <citation type="submission" date="2022-10" db="EMBL/GenBank/DDBJ databases">
        <title>Tapping the CABI collections for fungal endophytes: first genome assemblies for Collariella, Neodidymelliopsis, Ascochyta clinopodiicola, Didymella pomorum, Didymosphaeria variabile, Neocosmospora piperis and Neocucurbitaria cava.</title>
        <authorList>
            <person name="Hill R."/>
        </authorList>
    </citation>
    <scope>NUCLEOTIDE SEQUENCE</scope>
    <source>
        <strain evidence="10">IMI 360193</strain>
    </source>
</reference>
<dbReference type="Proteomes" id="UP001140562">
    <property type="component" value="Unassembled WGS sequence"/>
</dbReference>
<dbReference type="InterPro" id="IPR036959">
    <property type="entry name" value="Peptidase_C12_UCH_sf"/>
</dbReference>
<feature type="active site" description="Proton donor" evidence="7">
    <location>
        <position position="297"/>
    </location>
</feature>
<dbReference type="GO" id="GO:0006511">
    <property type="term" value="P:ubiquitin-dependent protein catabolic process"/>
    <property type="evidence" value="ECO:0007669"/>
    <property type="project" value="UniProtKB-UniRule"/>
</dbReference>
<feature type="site" description="Transition state stabilizer" evidence="7">
    <location>
        <position position="185"/>
    </location>
</feature>
<feature type="site" description="Important for enzyme activity" evidence="7">
    <location>
        <position position="312"/>
    </location>
</feature>
<dbReference type="Gene3D" id="3.40.532.10">
    <property type="entry name" value="Peptidase C12, ubiquitin carboxyl-terminal hydrolase"/>
    <property type="match status" value="1"/>
</dbReference>
<evidence type="ECO:0000313" key="11">
    <source>
        <dbReference type="Proteomes" id="UP001140562"/>
    </source>
</evidence>
<dbReference type="GO" id="GO:0016579">
    <property type="term" value="P:protein deubiquitination"/>
    <property type="evidence" value="ECO:0007669"/>
    <property type="project" value="TreeGrafter"/>
</dbReference>
<evidence type="ECO:0000256" key="7">
    <source>
        <dbReference type="PROSITE-ProRule" id="PRU01393"/>
    </source>
</evidence>
<keyword evidence="4 7" id="KW-0833">Ubl conjugation pathway</keyword>
<protein>
    <recommendedName>
        <fullName evidence="2 7">ubiquitinyl hydrolase 1</fullName>
        <ecNumber evidence="2 7">3.4.19.12</ecNumber>
    </recommendedName>
</protein>
<dbReference type="InterPro" id="IPR001578">
    <property type="entry name" value="Peptidase_C12_UCH"/>
</dbReference>
<sequence>MHSAPFLAVETAGSPIKVSNPGSHEVAKTDSCNDERSANWPKAALNTEESLQASPQPPKRGSVEPGQEPDAKRVKKSPASPQNCEAELLGQDTSDPVNLADSVTKDTWQGFCEIQSEPAYFSAILKDMGVRNIKIEELISLHPEYLVDDPIPSSSYGIIFLYQYRDQGSSDPPEDASSHVWFANQLPAQNSCATLAMINILMNNDNVEIGEHLQQFKDFTKDFNPYQRGEAIASFDFVKKIHNSFAKKMDMLEADKHLSYKAKRSKRPLNDKKARRKSTDSAATNDSAESPDDDANHFIAFIPVGNEVWMLDGLNYQPVNMGSFDPKQGQDWVSIAVDSITAIAAGTEEGSYTAFMTGPATLPSLRKQACLALNHIRSTERRLDGVSPDWRSFTIDERLTPSSQMLGIEDQLSVHPTPDTLAATIDSEETQDLLDRRIRVLQDLDRLSASIISEVQEEADNERIAAQARFDYASVIKLWAEMLAANGWLEQNIDRHIEGKGGKKRKK</sequence>
<dbReference type="Pfam" id="PF01088">
    <property type="entry name" value="Peptidase_C12"/>
    <property type="match status" value="1"/>
</dbReference>
<dbReference type="OrthoDB" id="1924260at2759"/>